<proteinExistence type="predicted"/>
<gene>
    <name evidence="2" type="ORF">H4Q32_008890</name>
</gene>
<dbReference type="Proteomes" id="UP000830375">
    <property type="component" value="Unassembled WGS sequence"/>
</dbReference>
<dbReference type="EMBL" id="JACTAM010000013">
    <property type="protein sequence ID" value="KAI2657540.1"/>
    <property type="molecule type" value="Genomic_DNA"/>
</dbReference>
<evidence type="ECO:0000313" key="2">
    <source>
        <dbReference type="EMBL" id="KAI2657540.1"/>
    </source>
</evidence>
<comment type="caution">
    <text evidence="2">The sequence shown here is derived from an EMBL/GenBank/DDBJ whole genome shotgun (WGS) entry which is preliminary data.</text>
</comment>
<organism evidence="2 3">
    <name type="scientific">Labeo rohita</name>
    <name type="common">Indian major carp</name>
    <name type="synonym">Cyprinus rohita</name>
    <dbReference type="NCBI Taxonomy" id="84645"/>
    <lineage>
        <taxon>Eukaryota</taxon>
        <taxon>Metazoa</taxon>
        <taxon>Chordata</taxon>
        <taxon>Craniata</taxon>
        <taxon>Vertebrata</taxon>
        <taxon>Euteleostomi</taxon>
        <taxon>Actinopterygii</taxon>
        <taxon>Neopterygii</taxon>
        <taxon>Teleostei</taxon>
        <taxon>Ostariophysi</taxon>
        <taxon>Cypriniformes</taxon>
        <taxon>Cyprinidae</taxon>
        <taxon>Labeoninae</taxon>
        <taxon>Labeonini</taxon>
        <taxon>Labeo</taxon>
    </lineage>
</organism>
<keyword evidence="3" id="KW-1185">Reference proteome</keyword>
<feature type="compositionally biased region" description="Basic and acidic residues" evidence="1">
    <location>
        <begin position="20"/>
        <end position="33"/>
    </location>
</feature>
<evidence type="ECO:0000256" key="1">
    <source>
        <dbReference type="SAM" id="MobiDB-lite"/>
    </source>
</evidence>
<accession>A0ABQ8M4H2</accession>
<name>A0ABQ8M4H2_LABRO</name>
<protein>
    <submittedName>
        <fullName evidence="2">Uncharacterized protein</fullName>
    </submittedName>
</protein>
<feature type="region of interest" description="Disordered" evidence="1">
    <location>
        <begin position="1"/>
        <end position="34"/>
    </location>
</feature>
<sequence>MPELSSEDAPIPEPSQESDTVPKGRPECPEAHKCLASHPLLPPPLLSSGSPSAHPQSYICAVGSLRVCQSPSALQLEDPLSSRSASESRTLAWPVDPVAPPWILTPSSPPWPGRQLALPAPSSLWLRLWLSLTILYLGNPLLRLHLIPPSLQLHLGFQSLHRSSRIHISASVAGAMSPWLIGSLSPPR</sequence>
<evidence type="ECO:0000313" key="3">
    <source>
        <dbReference type="Proteomes" id="UP000830375"/>
    </source>
</evidence>
<reference evidence="2 3" key="1">
    <citation type="submission" date="2022-01" db="EMBL/GenBank/DDBJ databases">
        <title>A high-quality chromosome-level genome assembly of rohu carp, Labeo rohita.</title>
        <authorList>
            <person name="Arick M.A. II"/>
            <person name="Hsu C.-Y."/>
            <person name="Magbanua Z."/>
            <person name="Pechanova O."/>
            <person name="Grover C."/>
            <person name="Miller E."/>
            <person name="Thrash A."/>
            <person name="Ezzel L."/>
            <person name="Alam S."/>
            <person name="Benzie J."/>
            <person name="Hamilton M."/>
            <person name="Karsi A."/>
            <person name="Lawrence M.L."/>
            <person name="Peterson D.G."/>
        </authorList>
    </citation>
    <scope>NUCLEOTIDE SEQUENCE [LARGE SCALE GENOMIC DNA]</scope>
    <source>
        <strain evidence="3">BAU-BD-2019</strain>
        <tissue evidence="2">Blood</tissue>
    </source>
</reference>